<dbReference type="AlphaFoldDB" id="A0AAW5YTG5"/>
<comment type="caution">
    <text evidence="1">The sequence shown here is derived from an EMBL/GenBank/DDBJ whole genome shotgun (WGS) entry which is preliminary data.</text>
</comment>
<reference evidence="1" key="1">
    <citation type="submission" date="2023-01" db="EMBL/GenBank/DDBJ databases">
        <title>Sequencing of the bacterial strains from artisanal fermented milk Matsoni.</title>
        <authorList>
            <person name="Rozman V."/>
            <person name="Accetto T."/>
            <person name="Bogovic Matijasic B."/>
        </authorList>
    </citation>
    <scope>NUCLEOTIDE SEQUENCE</scope>
    <source>
        <strain evidence="1">Lbl333</strain>
    </source>
</reference>
<protein>
    <submittedName>
        <fullName evidence="1">Uncharacterized protein</fullName>
    </submittedName>
</protein>
<dbReference type="RefSeq" id="WP_236700794.1">
    <property type="nucleotide sequence ID" value="NZ_JAQIEY010000004.1"/>
</dbReference>
<dbReference type="EMBL" id="JAQIEY010000004">
    <property type="protein sequence ID" value="MDA3767268.1"/>
    <property type="molecule type" value="Genomic_DNA"/>
</dbReference>
<dbReference type="Proteomes" id="UP001210502">
    <property type="component" value="Unassembled WGS sequence"/>
</dbReference>
<name>A0AAW5YTG5_9LACO</name>
<proteinExistence type="predicted"/>
<accession>A0AAW5YTG5</accession>
<organism evidence="1 2">
    <name type="scientific">Lactobacillus delbrueckii</name>
    <dbReference type="NCBI Taxonomy" id="1584"/>
    <lineage>
        <taxon>Bacteria</taxon>
        <taxon>Bacillati</taxon>
        <taxon>Bacillota</taxon>
        <taxon>Bacilli</taxon>
        <taxon>Lactobacillales</taxon>
        <taxon>Lactobacillaceae</taxon>
        <taxon>Lactobacillus</taxon>
    </lineage>
</organism>
<sequence>MTNKENLITTNELVGEVYLDKILADYDIFYMDCLDEDNKAAYPSKFLLNDLAESSKGKLLVCYQMVHIGDEWKSRIYVMTAKSNGLTEARLRNYPVFKRSNLTPALP</sequence>
<gene>
    <name evidence="1" type="ORF">PF586_01990</name>
</gene>
<evidence type="ECO:0000313" key="1">
    <source>
        <dbReference type="EMBL" id="MDA3767268.1"/>
    </source>
</evidence>
<evidence type="ECO:0000313" key="2">
    <source>
        <dbReference type="Proteomes" id="UP001210502"/>
    </source>
</evidence>